<dbReference type="AlphaFoldDB" id="H5WZB8"/>
<name>H5WZB8_9PSEU</name>
<organism evidence="1 2">
    <name type="scientific">Saccharomonospora marina XMU15</name>
    <dbReference type="NCBI Taxonomy" id="882083"/>
    <lineage>
        <taxon>Bacteria</taxon>
        <taxon>Bacillati</taxon>
        <taxon>Actinomycetota</taxon>
        <taxon>Actinomycetes</taxon>
        <taxon>Pseudonocardiales</taxon>
        <taxon>Pseudonocardiaceae</taxon>
        <taxon>Saccharomonospora</taxon>
    </lineage>
</organism>
<proteinExistence type="predicted"/>
<accession>H5WZB8</accession>
<protein>
    <submittedName>
        <fullName evidence="1">Uncharacterized protein</fullName>
    </submittedName>
</protein>
<evidence type="ECO:0000313" key="1">
    <source>
        <dbReference type="EMBL" id="EHR48521.1"/>
    </source>
</evidence>
<evidence type="ECO:0000313" key="2">
    <source>
        <dbReference type="Proteomes" id="UP000004926"/>
    </source>
</evidence>
<dbReference type="EMBL" id="CM001439">
    <property type="protein sequence ID" value="EHR48521.1"/>
    <property type="molecule type" value="Genomic_DNA"/>
</dbReference>
<reference evidence="1 2" key="1">
    <citation type="journal article" date="2012" name="Stand. Genomic Sci.">
        <title>Genome sequence of the ocean sediment bacterium Saccharomonospora marina type strain (XMU15(T)).</title>
        <authorList>
            <person name="Klenk H.P."/>
            <person name="Lu M."/>
            <person name="Lucas S."/>
            <person name="Lapidus A."/>
            <person name="Copeland A."/>
            <person name="Pitluck S."/>
            <person name="Goodwin L.A."/>
            <person name="Han C."/>
            <person name="Tapia R."/>
            <person name="Brambilla E.M."/>
            <person name="Potter G."/>
            <person name="Land M."/>
            <person name="Ivanova N."/>
            <person name="Rohde M."/>
            <person name="Goker M."/>
            <person name="Detter J.C."/>
            <person name="Li W.J."/>
            <person name="Kyrpides N.C."/>
            <person name="Woyke T."/>
        </authorList>
    </citation>
    <scope>NUCLEOTIDE SEQUENCE [LARGE SCALE GENOMIC DNA]</scope>
    <source>
        <strain evidence="1 2">XMU15</strain>
    </source>
</reference>
<keyword evidence="2" id="KW-1185">Reference proteome</keyword>
<gene>
    <name evidence="1" type="ORF">SacmaDRAFT_0211</name>
</gene>
<dbReference type="HOGENOM" id="CLU_3391199_0_0_11"/>
<dbReference type="Proteomes" id="UP000004926">
    <property type="component" value="Chromosome"/>
</dbReference>
<sequence length="32" mass="3612">MSGLALHGDGRGLWSKPLACRPFRYARSVRRP</sequence>